<evidence type="ECO:0000256" key="14">
    <source>
        <dbReference type="SAM" id="MobiDB-lite"/>
    </source>
</evidence>
<keyword evidence="13" id="KW-0275">Fatty acid biosynthesis</keyword>
<keyword evidence="3 15" id="KW-0575">Peroxidase</keyword>
<evidence type="ECO:0000256" key="8">
    <source>
        <dbReference type="ARBA" id="ARBA00022832"/>
    </source>
</evidence>
<dbReference type="PANTHER" id="PTHR11903">
    <property type="entry name" value="PROSTAGLANDIN G/H SYNTHASE"/>
    <property type="match status" value="1"/>
</dbReference>
<keyword evidence="5" id="KW-0479">Metal-binding</keyword>
<keyword evidence="8" id="KW-0276">Fatty acid metabolism</keyword>
<evidence type="ECO:0000256" key="2">
    <source>
        <dbReference type="ARBA" id="ARBA00022516"/>
    </source>
</evidence>
<dbReference type="SUPFAM" id="SSF48113">
    <property type="entry name" value="Heme-dependent peroxidases"/>
    <property type="match status" value="1"/>
</dbReference>
<evidence type="ECO:0000256" key="9">
    <source>
        <dbReference type="ARBA" id="ARBA00022964"/>
    </source>
</evidence>
<reference evidence="15 16" key="1">
    <citation type="submission" date="2020-08" db="EMBL/GenBank/DDBJ databases">
        <title>A Genomic Blueprint of the Chicken Gut Microbiome.</title>
        <authorList>
            <person name="Gilroy R."/>
            <person name="Ravi A."/>
            <person name="Getino M."/>
            <person name="Pursley I."/>
            <person name="Horton D.L."/>
            <person name="Alikhan N.-F."/>
            <person name="Baker D."/>
            <person name="Gharbi K."/>
            <person name="Hall N."/>
            <person name="Watson M."/>
            <person name="Adriaenssens E.M."/>
            <person name="Foster-Nyarko E."/>
            <person name="Jarju S."/>
            <person name="Secka A."/>
            <person name="Antonio M."/>
            <person name="Oren A."/>
            <person name="Chaudhuri R."/>
            <person name="La Ragione R.M."/>
            <person name="Hildebrand F."/>
            <person name="Pallen M.J."/>
        </authorList>
    </citation>
    <scope>NUCLEOTIDE SEQUENCE [LARGE SCALE GENOMIC DNA]</scope>
    <source>
        <strain evidence="15 16">Sa2CUA2</strain>
    </source>
</reference>
<keyword evidence="2" id="KW-0444">Lipid biosynthesis</keyword>
<feature type="compositionally biased region" description="Polar residues" evidence="14">
    <location>
        <begin position="161"/>
        <end position="172"/>
    </location>
</feature>
<dbReference type="Proteomes" id="UP000611945">
    <property type="component" value="Unassembled WGS sequence"/>
</dbReference>
<dbReference type="InterPro" id="IPR019791">
    <property type="entry name" value="Haem_peroxidase_animal"/>
</dbReference>
<evidence type="ECO:0000313" key="15">
    <source>
        <dbReference type="EMBL" id="MBD7979050.1"/>
    </source>
</evidence>
<evidence type="ECO:0000256" key="1">
    <source>
        <dbReference type="ARBA" id="ARBA00001913"/>
    </source>
</evidence>
<keyword evidence="9" id="KW-0223">Dioxygenase</keyword>
<dbReference type="InterPro" id="IPR034815">
    <property type="entry name" value="A_dioxygenase"/>
</dbReference>
<dbReference type="InterPro" id="IPR010255">
    <property type="entry name" value="Haem_peroxidase_sf"/>
</dbReference>
<name>A0ABR8TU98_9PSED</name>
<feature type="region of interest" description="Disordered" evidence="14">
    <location>
        <begin position="150"/>
        <end position="187"/>
    </location>
</feature>
<sequence>MSVWVTWPALTKLGTLGIFAGLITLAMEREALFENNLFDAENYARHNADITCDPRSVIARTEDGTCNILSNPSEGSAYMRFGRNVAPEYQHAETDTLLSPNPREVSNVLMSRDEFKPAPSLNFIAAAWIQFMIHDWFDHGPNADADPIQVPMPAGDPKGSGTMSVRRTQADPSRTPDEAAKPQSFRNHNTHWWDGSQLYGSSKEANDKIRSFVDGKLKIEANNRLPREFVSGKPVTGFNENWWVGLSMLHQLFTLEHNAIADKLKAKYPNESDQWLYDKARLVNSALMAKIHTVEWTPAVIANPITERAMYSNWWGLLGQGGPRTDFQEEVRKLREDLAKSDSFVKRILGFDPNLSGNVGSGSIDHALTGIVGSAAPNNYGVPFSLSQEFVAVYRMHPLMRDNIQVYDIGSNVASRTIPLQSAIDREAEDLLAAERPERLWYSFGITNPGSLTLNNYPDFLRDLTLPLIGNVDMATIDVLRDRERGVPRYNEFRRQIGLNPITKFEDLTKDPQTLANLKRLYNNDIEKIDALVGQLAETVRPDGFAFGETAFQIFISSASRRLMADRFYTSDYRPEVYTQEGIDWVEHTTMVDVLKRHNPQLNSSLVGIENAFKPWGLNIPADYESWPAANKLENLWVNGALRTQFSLDELPPLAPVDVGGLIGSILWKKVQTKSDVAPVGYTKPIHPNGVMAKAKFVPLPDNGYTGLFEGSDHGLLRLSVTGDPATRGFQPGLAWKAFVDGKPSGNVSALYTLSGQGSNYNFFANELSQFVSTEANDTLGSTILFSAVTLKPTLLRVDDMAKVKQTGAAVATPKAPTQLYFVPRAELKTRFATGPHDFRHDLLTLNEGTKVYDLYATSMQIKTSILPSLNTRYANERRSSARKIGEIVLTSPFIASAFGDHGVFFKHQRNEDK</sequence>
<evidence type="ECO:0000256" key="13">
    <source>
        <dbReference type="ARBA" id="ARBA00023160"/>
    </source>
</evidence>
<organism evidence="15 16">
    <name type="scientific">Serpens gallinarum</name>
    <dbReference type="NCBI Taxonomy" id="2763075"/>
    <lineage>
        <taxon>Bacteria</taxon>
        <taxon>Pseudomonadati</taxon>
        <taxon>Pseudomonadota</taxon>
        <taxon>Gammaproteobacteria</taxon>
        <taxon>Pseudomonadales</taxon>
        <taxon>Pseudomonadaceae</taxon>
        <taxon>Pseudomonas</taxon>
    </lineage>
</organism>
<keyword evidence="4" id="KW-0349">Heme</keyword>
<dbReference type="GO" id="GO:0004601">
    <property type="term" value="F:peroxidase activity"/>
    <property type="evidence" value="ECO:0007669"/>
    <property type="project" value="UniProtKB-KW"/>
</dbReference>
<accession>A0ABR8TU98</accession>
<keyword evidence="11" id="KW-0408">Iron</keyword>
<keyword evidence="7" id="KW-0611">Plant defense</keyword>
<dbReference type="PROSITE" id="PS50292">
    <property type="entry name" value="PEROXIDASE_3"/>
    <property type="match status" value="1"/>
</dbReference>
<gene>
    <name evidence="15" type="ORF">H9642_17885</name>
</gene>
<evidence type="ECO:0000256" key="5">
    <source>
        <dbReference type="ARBA" id="ARBA00022723"/>
    </source>
</evidence>
<evidence type="ECO:0000256" key="12">
    <source>
        <dbReference type="ARBA" id="ARBA00023098"/>
    </source>
</evidence>
<dbReference type="Gene3D" id="1.10.640.10">
    <property type="entry name" value="Haem peroxidase domain superfamily, animal type"/>
    <property type="match status" value="1"/>
</dbReference>
<evidence type="ECO:0000256" key="11">
    <source>
        <dbReference type="ARBA" id="ARBA00023004"/>
    </source>
</evidence>
<dbReference type="EMBL" id="JACSQG010000016">
    <property type="protein sequence ID" value="MBD7979050.1"/>
    <property type="molecule type" value="Genomic_DNA"/>
</dbReference>
<comment type="caution">
    <text evidence="15">The sequence shown here is derived from an EMBL/GenBank/DDBJ whole genome shotgun (WGS) entry which is preliminary data.</text>
</comment>
<keyword evidence="6" id="KW-0925">Oxylipin biosynthesis</keyword>
<dbReference type="PANTHER" id="PTHR11903:SF11">
    <property type="entry name" value="ALPHA-DIOXYGENASE 1"/>
    <property type="match status" value="1"/>
</dbReference>
<evidence type="ECO:0000256" key="6">
    <source>
        <dbReference type="ARBA" id="ARBA00022767"/>
    </source>
</evidence>
<dbReference type="InterPro" id="IPR037120">
    <property type="entry name" value="Haem_peroxidase_sf_animal"/>
</dbReference>
<dbReference type="InterPro" id="IPR050783">
    <property type="entry name" value="Oxylipin_biosynth_metab"/>
</dbReference>
<dbReference type="RefSeq" id="WP_251837830.1">
    <property type="nucleotide sequence ID" value="NZ_JACSQG010000016.1"/>
</dbReference>
<dbReference type="CDD" id="cd09818">
    <property type="entry name" value="PIOX_like"/>
    <property type="match status" value="1"/>
</dbReference>
<evidence type="ECO:0000256" key="4">
    <source>
        <dbReference type="ARBA" id="ARBA00022617"/>
    </source>
</evidence>
<dbReference type="Pfam" id="PF03098">
    <property type="entry name" value="An_peroxidase"/>
    <property type="match status" value="1"/>
</dbReference>
<evidence type="ECO:0000313" key="16">
    <source>
        <dbReference type="Proteomes" id="UP000611945"/>
    </source>
</evidence>
<proteinExistence type="predicted"/>
<keyword evidence="16" id="KW-1185">Reference proteome</keyword>
<comment type="cofactor">
    <cofactor evidence="1">
        <name>Ca(2+)</name>
        <dbReference type="ChEBI" id="CHEBI:29108"/>
    </cofactor>
</comment>
<evidence type="ECO:0000256" key="7">
    <source>
        <dbReference type="ARBA" id="ARBA00022821"/>
    </source>
</evidence>
<keyword evidence="10" id="KW-0560">Oxidoreductase</keyword>
<keyword evidence="12" id="KW-0443">Lipid metabolism</keyword>
<evidence type="ECO:0000256" key="3">
    <source>
        <dbReference type="ARBA" id="ARBA00022559"/>
    </source>
</evidence>
<protein>
    <submittedName>
        <fullName evidence="15">Peroxidase</fullName>
    </submittedName>
</protein>
<evidence type="ECO:0000256" key="10">
    <source>
        <dbReference type="ARBA" id="ARBA00023002"/>
    </source>
</evidence>